<feature type="domain" description="HD/PDEase" evidence="8">
    <location>
        <begin position="33"/>
        <end position="150"/>
    </location>
</feature>
<dbReference type="SMART" id="SM00471">
    <property type="entry name" value="HDc"/>
    <property type="match status" value="1"/>
</dbReference>
<dbReference type="AlphaFoldDB" id="A0A9E9LRH3"/>
<dbReference type="Proteomes" id="UP001164819">
    <property type="component" value="Chromosome"/>
</dbReference>
<dbReference type="GO" id="GO:0046872">
    <property type="term" value="F:metal ion binding"/>
    <property type="evidence" value="ECO:0007669"/>
    <property type="project" value="UniProtKB-KW"/>
</dbReference>
<comment type="cofactor">
    <cofactor evidence="3">
        <name>Co(2+)</name>
        <dbReference type="ChEBI" id="CHEBI:48828"/>
    </cofactor>
</comment>
<evidence type="ECO:0000256" key="1">
    <source>
        <dbReference type="ARBA" id="ARBA00001638"/>
    </source>
</evidence>
<accession>A0A9E9LRH3</accession>
<reference evidence="9" key="2">
    <citation type="journal article" date="2022" name="Front. Microbiol.">
        <title>New perspectives on an old grouping: The genomic and phenotypic variability of Oxalobacter formigenes and the implications for calcium oxalate stone prevention.</title>
        <authorList>
            <person name="Chmiel J.A."/>
            <person name="Carr C."/>
            <person name="Stuivenberg G.A."/>
            <person name="Venema R."/>
            <person name="Chanyi R.M."/>
            <person name="Al K.F."/>
            <person name="Giguere D."/>
            <person name="Say H."/>
            <person name="Akouris P.P."/>
            <person name="Dominguez Romero S.A."/>
            <person name="Kwong A."/>
            <person name="Tai V."/>
            <person name="Koval S.F."/>
            <person name="Razvi H."/>
            <person name="Bjazevic J."/>
            <person name="Burton J.P."/>
        </authorList>
    </citation>
    <scope>NUCLEOTIDE SEQUENCE</scope>
    <source>
        <strain evidence="9">OxK</strain>
    </source>
</reference>
<dbReference type="PANTHER" id="PTHR11845:SF13">
    <property type="entry name" value="5'-DEOXYNUCLEOTIDASE HDDC2"/>
    <property type="match status" value="1"/>
</dbReference>
<evidence type="ECO:0000256" key="2">
    <source>
        <dbReference type="ARBA" id="ARBA00001936"/>
    </source>
</evidence>
<protein>
    <recommendedName>
        <fullName evidence="5">5'-deoxynucleotidase</fullName>
        <ecNumber evidence="5">3.1.3.89</ecNumber>
    </recommendedName>
</protein>
<dbReference type="EC" id="3.1.3.89" evidence="5"/>
<name>A0A9E9LRH3_9BURK</name>
<dbReference type="Gene3D" id="1.10.3210.10">
    <property type="entry name" value="Hypothetical protein af1432"/>
    <property type="match status" value="1"/>
</dbReference>
<evidence type="ECO:0000313" key="9">
    <source>
        <dbReference type="EMBL" id="WAV92084.1"/>
    </source>
</evidence>
<evidence type="ECO:0000256" key="6">
    <source>
        <dbReference type="ARBA" id="ARBA00022723"/>
    </source>
</evidence>
<evidence type="ECO:0000259" key="8">
    <source>
        <dbReference type="SMART" id="SM00471"/>
    </source>
</evidence>
<proteinExistence type="predicted"/>
<gene>
    <name evidence="10" type="ORF">NB645_03935</name>
    <name evidence="9" type="ORF">NB646_05035</name>
</gene>
<dbReference type="SUPFAM" id="SSF109604">
    <property type="entry name" value="HD-domain/PDEase-like"/>
    <property type="match status" value="1"/>
</dbReference>
<evidence type="ECO:0000313" key="10">
    <source>
        <dbReference type="EMBL" id="WAV97886.1"/>
    </source>
</evidence>
<reference evidence="10" key="1">
    <citation type="journal article" date="2022" name="Front. Microbiol.">
        <title>New perspectives on an old grouping: The genomic and phenotypic variability of Oxalobacter formigenes and the implications for calcium oxalate stone prevention.</title>
        <authorList>
            <person name="Chmiel J.A."/>
            <person name="Carr C."/>
            <person name="Stuivenberg G.A."/>
            <person name="Venema R."/>
            <person name="Chanyi R.M."/>
            <person name="Al K.F."/>
            <person name="Giguere D."/>
            <person name="Say H."/>
            <person name="Akouris P.P."/>
            <person name="Dominguez Romero S.A."/>
            <person name="Kwong A."/>
            <person name="Tai V."/>
            <person name="Koval S.F."/>
            <person name="Razvi H."/>
            <person name="Bjazevic J."/>
            <person name="Burton J.P."/>
        </authorList>
    </citation>
    <scope>NUCLEOTIDE SEQUENCE</scope>
    <source>
        <strain evidence="10">HOxNP-1</strain>
    </source>
</reference>
<comment type="catalytic activity">
    <reaction evidence="1">
        <text>a 2'-deoxyribonucleoside 5'-phosphate + H2O = a 2'-deoxyribonucleoside + phosphate</text>
        <dbReference type="Rhea" id="RHEA:36167"/>
        <dbReference type="ChEBI" id="CHEBI:15377"/>
        <dbReference type="ChEBI" id="CHEBI:18274"/>
        <dbReference type="ChEBI" id="CHEBI:43474"/>
        <dbReference type="ChEBI" id="CHEBI:65317"/>
        <dbReference type="EC" id="3.1.3.89"/>
    </reaction>
</comment>
<evidence type="ECO:0000313" key="11">
    <source>
        <dbReference type="Proteomes" id="UP001164794"/>
    </source>
</evidence>
<evidence type="ECO:0000256" key="4">
    <source>
        <dbReference type="ARBA" id="ARBA00011738"/>
    </source>
</evidence>
<dbReference type="EMBL" id="CP098251">
    <property type="protein sequence ID" value="WAV92084.1"/>
    <property type="molecule type" value="Genomic_DNA"/>
</dbReference>
<sequence>MIAQDTLVSFIRFIEETEQLKSTLRSAWTATGRHESTAEHTWRLALFASLFQPFYPELDWPKTLLMCLIHDLGELYGGDISAAALPDENEKYREERHAVEKVFGLLPPDTGKRYLAIWQEYNDNATPEAHLVKALDKAETILQHTQGKNPDGFDYAFNLEYGKTLFGDGGPLSALRKLLDERTAGKIGK</sequence>
<keyword evidence="7" id="KW-0378">Hydrolase</keyword>
<dbReference type="Proteomes" id="UP001164794">
    <property type="component" value="Chromosome"/>
</dbReference>
<dbReference type="GO" id="GO:0005737">
    <property type="term" value="C:cytoplasm"/>
    <property type="evidence" value="ECO:0007669"/>
    <property type="project" value="TreeGrafter"/>
</dbReference>
<dbReference type="RefSeq" id="WP_269265459.1">
    <property type="nucleotide sequence ID" value="NZ_CP098248.1"/>
</dbReference>
<dbReference type="EMBL" id="CP098248">
    <property type="protein sequence ID" value="WAV97886.1"/>
    <property type="molecule type" value="Genomic_DNA"/>
</dbReference>
<dbReference type="InterPro" id="IPR006674">
    <property type="entry name" value="HD_domain"/>
</dbReference>
<evidence type="ECO:0000256" key="5">
    <source>
        <dbReference type="ARBA" id="ARBA00012964"/>
    </source>
</evidence>
<keyword evidence="11" id="KW-1185">Reference proteome</keyword>
<dbReference type="GO" id="GO:0002953">
    <property type="term" value="F:5'-deoxynucleotidase activity"/>
    <property type="evidence" value="ECO:0007669"/>
    <property type="project" value="UniProtKB-EC"/>
</dbReference>
<comment type="cofactor">
    <cofactor evidence="2">
        <name>Mn(2+)</name>
        <dbReference type="ChEBI" id="CHEBI:29035"/>
    </cofactor>
</comment>
<dbReference type="PANTHER" id="PTHR11845">
    <property type="entry name" value="5'-DEOXYNUCLEOTIDASE HDDC2"/>
    <property type="match status" value="1"/>
</dbReference>
<dbReference type="Pfam" id="PF13023">
    <property type="entry name" value="HD_3"/>
    <property type="match status" value="1"/>
</dbReference>
<comment type="subunit">
    <text evidence="4">Homodimer.</text>
</comment>
<organism evidence="9">
    <name type="scientific">Oxalobacter aliiformigenes</name>
    <dbReference type="NCBI Taxonomy" id="2946593"/>
    <lineage>
        <taxon>Bacteria</taxon>
        <taxon>Pseudomonadati</taxon>
        <taxon>Pseudomonadota</taxon>
        <taxon>Betaproteobacteria</taxon>
        <taxon>Burkholderiales</taxon>
        <taxon>Oxalobacteraceae</taxon>
        <taxon>Oxalobacter</taxon>
    </lineage>
</organism>
<evidence type="ECO:0000256" key="3">
    <source>
        <dbReference type="ARBA" id="ARBA00001941"/>
    </source>
</evidence>
<evidence type="ECO:0000256" key="7">
    <source>
        <dbReference type="ARBA" id="ARBA00022801"/>
    </source>
</evidence>
<dbReference type="InterPro" id="IPR003607">
    <property type="entry name" value="HD/PDEase_dom"/>
</dbReference>
<keyword evidence="6" id="KW-0479">Metal-binding</keyword>
<dbReference type="InterPro" id="IPR039356">
    <property type="entry name" value="YfbR/HDDC2"/>
</dbReference>